<dbReference type="EMBL" id="CP122537">
    <property type="protein sequence ID" value="WGH79292.1"/>
    <property type="molecule type" value="Genomic_DNA"/>
</dbReference>
<dbReference type="RefSeq" id="WP_279966105.1">
    <property type="nucleotide sequence ID" value="NZ_CP122537.1"/>
</dbReference>
<keyword evidence="2" id="KW-1185">Reference proteome</keyword>
<protein>
    <submittedName>
        <fullName evidence="1">Sarcosine oxidase subunit gamma</fullName>
    </submittedName>
</protein>
<organism evidence="1 2">
    <name type="scientific">Jannaschia ovalis</name>
    <dbReference type="NCBI Taxonomy" id="3038773"/>
    <lineage>
        <taxon>Bacteria</taxon>
        <taxon>Pseudomonadati</taxon>
        <taxon>Pseudomonadota</taxon>
        <taxon>Alphaproteobacteria</taxon>
        <taxon>Rhodobacterales</taxon>
        <taxon>Roseobacteraceae</taxon>
        <taxon>Jannaschia</taxon>
    </lineage>
</organism>
<proteinExistence type="predicted"/>
<reference evidence="1 2" key="1">
    <citation type="submission" date="2023-04" db="EMBL/GenBank/DDBJ databases">
        <title>Jannaschia ovalis sp. nov., a marine bacterium isolated from sea tidal flat.</title>
        <authorList>
            <person name="Kwon D.Y."/>
            <person name="Kim J.-J."/>
        </authorList>
    </citation>
    <scope>NUCLEOTIDE SEQUENCE [LARGE SCALE GENOMIC DNA]</scope>
    <source>
        <strain evidence="1 2">GRR-S6-38</strain>
    </source>
</reference>
<gene>
    <name evidence="1" type="ORF">P8627_03230</name>
</gene>
<evidence type="ECO:0000313" key="2">
    <source>
        <dbReference type="Proteomes" id="UP001243420"/>
    </source>
</evidence>
<evidence type="ECO:0000313" key="1">
    <source>
        <dbReference type="EMBL" id="WGH79292.1"/>
    </source>
</evidence>
<dbReference type="InterPro" id="IPR027266">
    <property type="entry name" value="TrmE/GcvT-like"/>
</dbReference>
<dbReference type="Gene3D" id="3.30.1360.120">
    <property type="entry name" value="Probable tRNA modification gtpase trme, domain 1"/>
    <property type="match status" value="1"/>
</dbReference>
<sequence length="167" mass="17723">MTDLTARAPAADLLPATHGRCSLSEEWPDAITALTAWDGSAALPGPGESVATETGLTLWSGRRQALHIGPPPPPQPGAAQADQTDGWCVMVLSGEDAAEVLARLTPLDLNPAIFKPGRSARSLLGHMNALFHRIDERSFRILVFRSMAGSAVHELTRAMRGVAARRG</sequence>
<accession>A0ABY8LF67</accession>
<dbReference type="SUPFAM" id="SSF103025">
    <property type="entry name" value="Folate-binding domain"/>
    <property type="match status" value="1"/>
</dbReference>
<dbReference type="Proteomes" id="UP001243420">
    <property type="component" value="Chromosome"/>
</dbReference>
<name>A0ABY8LF67_9RHOB</name>